<organism evidence="1 2">
    <name type="scientific">Deinococcus aerius</name>
    <dbReference type="NCBI Taxonomy" id="200253"/>
    <lineage>
        <taxon>Bacteria</taxon>
        <taxon>Thermotogati</taxon>
        <taxon>Deinococcota</taxon>
        <taxon>Deinococci</taxon>
        <taxon>Deinococcales</taxon>
        <taxon>Deinococcaceae</taxon>
        <taxon>Deinococcus</taxon>
    </lineage>
</organism>
<dbReference type="RefSeq" id="WP_133161968.1">
    <property type="nucleotide sequence ID" value="NZ_BFAG01000003.1"/>
</dbReference>
<evidence type="ECO:0000313" key="2">
    <source>
        <dbReference type="Proteomes" id="UP000236569"/>
    </source>
</evidence>
<gene>
    <name evidence="1" type="ORF">DAERI_030116</name>
</gene>
<comment type="caution">
    <text evidence="1">The sequence shown here is derived from an EMBL/GenBank/DDBJ whole genome shotgun (WGS) entry which is preliminary data.</text>
</comment>
<reference evidence="2" key="1">
    <citation type="submission" date="2018-01" db="EMBL/GenBank/DDBJ databases">
        <title>Draft Genome Sequence of the Radioresistant Bacterium Deinococcus aerius TR0125, Isolated from the Higher Atmosphere above Japan.</title>
        <authorList>
            <person name="Satoh K."/>
            <person name="Arai H."/>
            <person name="Sanzen T."/>
            <person name="Kawaguchi Y."/>
            <person name="Hayashi H."/>
            <person name="Yokobori S."/>
            <person name="Yamagishi A."/>
            <person name="Oono Y."/>
            <person name="Narumi I."/>
        </authorList>
    </citation>
    <scope>NUCLEOTIDE SEQUENCE [LARGE SCALE GENOMIC DNA]</scope>
    <source>
        <strain evidence="2">TR0125</strain>
    </source>
</reference>
<dbReference type="Proteomes" id="UP000236569">
    <property type="component" value="Unassembled WGS sequence"/>
</dbReference>
<protein>
    <submittedName>
        <fullName evidence="1">Uncharacterized protein</fullName>
    </submittedName>
</protein>
<sequence length="64" mass="6859">MSCVAMNSEVFGPNGGYAISYSTTTTRYALPTLKPLTVTTLGVGPNEKAKEAECRPFTSSDLWP</sequence>
<dbReference type="EMBL" id="BFAG01000003">
    <property type="protein sequence ID" value="GBF04950.1"/>
    <property type="molecule type" value="Genomic_DNA"/>
</dbReference>
<keyword evidence="2" id="KW-1185">Reference proteome</keyword>
<accession>A0A2I9D3W2</accession>
<evidence type="ECO:0000313" key="1">
    <source>
        <dbReference type="EMBL" id="GBF04950.1"/>
    </source>
</evidence>
<name>A0A2I9D3W2_9DEIO</name>
<dbReference type="AlphaFoldDB" id="A0A2I9D3W2"/>
<proteinExistence type="predicted"/>